<accession>A0A0A0EPH4</accession>
<dbReference type="PROSITE" id="PS00166">
    <property type="entry name" value="ENOYL_COA_HYDRATASE"/>
    <property type="match status" value="1"/>
</dbReference>
<sequence>MSHVETIRHGDIVELKLARPPVNALDPALCRDLRHALEAALVGDARGIVLSGAPKIFSAGLDVPYLLGLGDDREALTAAWQAFFGVARALAACPVPVVAALTGHAPAGGCVYALCCDYRIMAAGDFRIGLNETQVGLVAPEGIQRLMRRVVGPHRAERMLVAGEMVDAARALQIGLVDELVDAGAVDGPTHDPDAVSRRAREWLQTLLVLPPEAMRHTRQIARAAVIEALQPEHIDLERFVNAWMEPGTQAALHALVARLKK</sequence>
<dbReference type="AlphaFoldDB" id="A0A0A0EPH4"/>
<organism evidence="3 4">
    <name type="scientific">Lysobacter concretionis Ko07 = DSM 16239</name>
    <dbReference type="NCBI Taxonomy" id="1122185"/>
    <lineage>
        <taxon>Bacteria</taxon>
        <taxon>Pseudomonadati</taxon>
        <taxon>Pseudomonadota</taxon>
        <taxon>Gammaproteobacteria</taxon>
        <taxon>Lysobacterales</taxon>
        <taxon>Lysobacteraceae</taxon>
        <taxon>Novilysobacter</taxon>
    </lineage>
</organism>
<dbReference type="OrthoDB" id="8640486at2"/>
<dbReference type="Gene3D" id="3.90.226.10">
    <property type="entry name" value="2-enoyl-CoA Hydratase, Chain A, domain 1"/>
    <property type="match status" value="1"/>
</dbReference>
<protein>
    <submittedName>
        <fullName evidence="3">Enoyl-CoA hydratase</fullName>
    </submittedName>
</protein>
<dbReference type="InterPro" id="IPR018376">
    <property type="entry name" value="Enoyl-CoA_hyd/isom_CS"/>
</dbReference>
<evidence type="ECO:0000256" key="2">
    <source>
        <dbReference type="RuleBase" id="RU003707"/>
    </source>
</evidence>
<dbReference type="SUPFAM" id="SSF52096">
    <property type="entry name" value="ClpP/crotonase"/>
    <property type="match status" value="1"/>
</dbReference>
<dbReference type="Pfam" id="PF00378">
    <property type="entry name" value="ECH_1"/>
    <property type="match status" value="1"/>
</dbReference>
<dbReference type="InterPro" id="IPR029045">
    <property type="entry name" value="ClpP/crotonase-like_dom_sf"/>
</dbReference>
<dbReference type="InterPro" id="IPR001753">
    <property type="entry name" value="Enoyl-CoA_hydra/iso"/>
</dbReference>
<dbReference type="GO" id="GO:0003824">
    <property type="term" value="F:catalytic activity"/>
    <property type="evidence" value="ECO:0007669"/>
    <property type="project" value="InterPro"/>
</dbReference>
<keyword evidence="4" id="KW-1185">Reference proteome</keyword>
<comment type="similarity">
    <text evidence="1 2">Belongs to the enoyl-CoA hydratase/isomerase family.</text>
</comment>
<evidence type="ECO:0000313" key="4">
    <source>
        <dbReference type="Proteomes" id="UP000030017"/>
    </source>
</evidence>
<name>A0A0A0EPH4_9GAMM</name>
<dbReference type="PANTHER" id="PTHR11941:SF54">
    <property type="entry name" value="ENOYL-COA HYDRATASE, MITOCHONDRIAL"/>
    <property type="match status" value="1"/>
</dbReference>
<evidence type="ECO:0000313" key="3">
    <source>
        <dbReference type="EMBL" id="KGM52319.1"/>
    </source>
</evidence>
<dbReference type="STRING" id="1122185.N792_04210"/>
<reference evidence="3 4" key="1">
    <citation type="submission" date="2013-08" db="EMBL/GenBank/DDBJ databases">
        <title>Genome sequencing of Lysobacter.</title>
        <authorList>
            <person name="Zhang S."/>
            <person name="Wang G."/>
        </authorList>
    </citation>
    <scope>NUCLEOTIDE SEQUENCE [LARGE SCALE GENOMIC DNA]</scope>
    <source>
        <strain evidence="3 4">Ko07</strain>
    </source>
</reference>
<dbReference type="eggNOG" id="COG1024">
    <property type="taxonomic scope" value="Bacteria"/>
</dbReference>
<dbReference type="GO" id="GO:0006635">
    <property type="term" value="P:fatty acid beta-oxidation"/>
    <property type="evidence" value="ECO:0007669"/>
    <property type="project" value="TreeGrafter"/>
</dbReference>
<dbReference type="EMBL" id="AVPS01000003">
    <property type="protein sequence ID" value="KGM52319.1"/>
    <property type="molecule type" value="Genomic_DNA"/>
</dbReference>
<dbReference type="PANTHER" id="PTHR11941">
    <property type="entry name" value="ENOYL-COA HYDRATASE-RELATED"/>
    <property type="match status" value="1"/>
</dbReference>
<proteinExistence type="inferred from homology"/>
<evidence type="ECO:0000256" key="1">
    <source>
        <dbReference type="ARBA" id="ARBA00005254"/>
    </source>
</evidence>
<dbReference type="CDD" id="cd06558">
    <property type="entry name" value="crotonase-like"/>
    <property type="match status" value="1"/>
</dbReference>
<dbReference type="Proteomes" id="UP000030017">
    <property type="component" value="Unassembled WGS sequence"/>
</dbReference>
<gene>
    <name evidence="3" type="ORF">N792_04210</name>
</gene>
<comment type="caution">
    <text evidence="3">The sequence shown here is derived from an EMBL/GenBank/DDBJ whole genome shotgun (WGS) entry which is preliminary data.</text>
</comment>